<dbReference type="SMART" id="SM00220">
    <property type="entry name" value="S_TKc"/>
    <property type="match status" value="1"/>
</dbReference>
<keyword evidence="3" id="KW-0547">Nucleotide-binding</keyword>
<feature type="domain" description="Protein kinase" evidence="6">
    <location>
        <begin position="1"/>
        <end position="235"/>
    </location>
</feature>
<dbReference type="InterPro" id="IPR011009">
    <property type="entry name" value="Kinase-like_dom_sf"/>
</dbReference>
<dbReference type="PROSITE" id="PS50011">
    <property type="entry name" value="PROTEIN_KINASE_DOM"/>
    <property type="match status" value="1"/>
</dbReference>
<comment type="caution">
    <text evidence="7">The sequence shown here is derived from an EMBL/GenBank/DDBJ whole genome shotgun (WGS) entry which is preliminary data.</text>
</comment>
<keyword evidence="1" id="KW-0723">Serine/threonine-protein kinase</keyword>
<dbReference type="Gene3D" id="1.10.510.10">
    <property type="entry name" value="Transferase(Phosphotransferase) domain 1"/>
    <property type="match status" value="1"/>
</dbReference>
<dbReference type="PROSITE" id="PS00108">
    <property type="entry name" value="PROTEIN_KINASE_ST"/>
    <property type="match status" value="1"/>
</dbReference>
<dbReference type="PANTHER" id="PTHR11584:SF369">
    <property type="entry name" value="MITOGEN-ACTIVATED PROTEIN KINASE KINASE KINASE 19-RELATED"/>
    <property type="match status" value="1"/>
</dbReference>
<dbReference type="AlphaFoldDB" id="A0A9W4SP10"/>
<keyword evidence="4" id="KW-0418">Kinase</keyword>
<dbReference type="EMBL" id="CAMKVN010001388">
    <property type="protein sequence ID" value="CAI2175614.1"/>
    <property type="molecule type" value="Genomic_DNA"/>
</dbReference>
<dbReference type="GO" id="GO:0005524">
    <property type="term" value="F:ATP binding"/>
    <property type="evidence" value="ECO:0007669"/>
    <property type="project" value="UniProtKB-KW"/>
</dbReference>
<keyword evidence="2" id="KW-0808">Transferase</keyword>
<evidence type="ECO:0000313" key="8">
    <source>
        <dbReference type="Proteomes" id="UP001153678"/>
    </source>
</evidence>
<accession>A0A9W4SP10</accession>
<evidence type="ECO:0000256" key="5">
    <source>
        <dbReference type="ARBA" id="ARBA00022840"/>
    </source>
</evidence>
<organism evidence="7 8">
    <name type="scientific">Funneliformis geosporum</name>
    <dbReference type="NCBI Taxonomy" id="1117311"/>
    <lineage>
        <taxon>Eukaryota</taxon>
        <taxon>Fungi</taxon>
        <taxon>Fungi incertae sedis</taxon>
        <taxon>Mucoromycota</taxon>
        <taxon>Glomeromycotina</taxon>
        <taxon>Glomeromycetes</taxon>
        <taxon>Glomerales</taxon>
        <taxon>Glomeraceae</taxon>
        <taxon>Funneliformis</taxon>
    </lineage>
</organism>
<evidence type="ECO:0000259" key="6">
    <source>
        <dbReference type="PROSITE" id="PS50011"/>
    </source>
</evidence>
<name>A0A9W4SP10_9GLOM</name>
<evidence type="ECO:0000256" key="1">
    <source>
        <dbReference type="ARBA" id="ARBA00022527"/>
    </source>
</evidence>
<evidence type="ECO:0000313" key="7">
    <source>
        <dbReference type="EMBL" id="CAI2175614.1"/>
    </source>
</evidence>
<keyword evidence="8" id="KW-1185">Reference proteome</keyword>
<keyword evidence="5" id="KW-0067">ATP-binding</keyword>
<dbReference type="InterPro" id="IPR008271">
    <property type="entry name" value="Ser/Thr_kinase_AS"/>
</dbReference>
<dbReference type="OrthoDB" id="2446433at2759"/>
<dbReference type="Pfam" id="PF00069">
    <property type="entry name" value="Pkinase"/>
    <property type="match status" value="1"/>
</dbReference>
<dbReference type="Gene3D" id="3.30.200.20">
    <property type="entry name" value="Phosphorylase Kinase, domain 1"/>
    <property type="match status" value="1"/>
</dbReference>
<protein>
    <submittedName>
        <fullName evidence="7">14550_t:CDS:1</fullName>
    </submittedName>
</protein>
<reference evidence="7" key="1">
    <citation type="submission" date="2022-08" db="EMBL/GenBank/DDBJ databases">
        <authorList>
            <person name="Kallberg Y."/>
            <person name="Tangrot J."/>
            <person name="Rosling A."/>
        </authorList>
    </citation>
    <scope>NUCLEOTIDE SEQUENCE</scope>
    <source>
        <strain evidence="7">Wild A</strain>
    </source>
</reference>
<dbReference type="GO" id="GO:0004674">
    <property type="term" value="F:protein serine/threonine kinase activity"/>
    <property type="evidence" value="ECO:0007669"/>
    <property type="project" value="UniProtKB-KW"/>
</dbReference>
<dbReference type="SUPFAM" id="SSF56112">
    <property type="entry name" value="Protein kinase-like (PK-like)"/>
    <property type="match status" value="1"/>
</dbReference>
<proteinExistence type="predicted"/>
<dbReference type="Proteomes" id="UP001153678">
    <property type="component" value="Unassembled WGS sequence"/>
</dbReference>
<evidence type="ECO:0000256" key="3">
    <source>
        <dbReference type="ARBA" id="ARBA00022741"/>
    </source>
</evidence>
<gene>
    <name evidence="7" type="ORF">FWILDA_LOCUS7182</name>
</gene>
<evidence type="ECO:0000256" key="2">
    <source>
        <dbReference type="ARBA" id="ARBA00022679"/>
    </source>
</evidence>
<sequence>MTFTNEKPILELPIIGLQEVAVKKLYLSPNNTSESDLKDIQKEISTLKDLRNRHIIQYYAVYSSDQEFFIIMDYAENGLAYIHHKNIIHRDLKSMNILLDKHFQVKISDFGLSKTKIIGSSQSKHDAVEIAAKCTIPFKEFDNNSVMFKIVFNNVKETIPNTNILEVIDNERLNSQITSSVAQSDLKNPLNYSSEEISNKKIECPESLKVINFLEDDQNSQEWQSQIQIPPKGNN</sequence>
<dbReference type="InterPro" id="IPR000719">
    <property type="entry name" value="Prot_kinase_dom"/>
</dbReference>
<dbReference type="PANTHER" id="PTHR11584">
    <property type="entry name" value="SERINE/THREONINE PROTEIN KINASE"/>
    <property type="match status" value="1"/>
</dbReference>
<evidence type="ECO:0000256" key="4">
    <source>
        <dbReference type="ARBA" id="ARBA00022777"/>
    </source>
</evidence>